<feature type="compositionally biased region" description="Low complexity" evidence="9">
    <location>
        <begin position="499"/>
        <end position="509"/>
    </location>
</feature>
<feature type="region of interest" description="Disordered" evidence="9">
    <location>
        <begin position="1"/>
        <end position="54"/>
    </location>
</feature>
<dbReference type="Pfam" id="PF05236">
    <property type="entry name" value="TAF4"/>
    <property type="match status" value="1"/>
</dbReference>
<keyword evidence="4" id="KW-0805">Transcription regulation</keyword>
<evidence type="ECO:0000313" key="11">
    <source>
        <dbReference type="EMBL" id="KAG0287179.1"/>
    </source>
</evidence>
<evidence type="ECO:0000256" key="1">
    <source>
        <dbReference type="ARBA" id="ARBA00004123"/>
    </source>
</evidence>
<reference evidence="11 12" key="1">
    <citation type="journal article" date="2020" name="Fungal Divers.">
        <title>Resolving the Mortierellaceae phylogeny through synthesis of multi-gene phylogenetics and phylogenomics.</title>
        <authorList>
            <person name="Vandepol N."/>
            <person name="Liber J."/>
            <person name="Desiro A."/>
            <person name="Na H."/>
            <person name="Kennedy M."/>
            <person name="Barry K."/>
            <person name="Grigoriev I.V."/>
            <person name="Miller A.N."/>
            <person name="O'Donnell K."/>
            <person name="Stajich J.E."/>
            <person name="Bonito G."/>
        </authorList>
    </citation>
    <scope>NUCLEOTIDE SEQUENCE [LARGE SCALE GENOMIC DNA]</scope>
    <source>
        <strain evidence="11 12">AD045</strain>
    </source>
</reference>
<evidence type="ECO:0000256" key="6">
    <source>
        <dbReference type="ARBA" id="ARBA00023242"/>
    </source>
</evidence>
<feature type="region of interest" description="Disordered" evidence="9">
    <location>
        <begin position="870"/>
        <end position="979"/>
    </location>
</feature>
<dbReference type="PANTHER" id="PTHR15138:SF14">
    <property type="entry name" value="TRANSCRIPTION INITIATION FACTOR TFIID SUBUNIT 4"/>
    <property type="match status" value="1"/>
</dbReference>
<feature type="compositionally biased region" description="Gly residues" evidence="9">
    <location>
        <begin position="930"/>
        <end position="947"/>
    </location>
</feature>
<comment type="caution">
    <text evidence="11">The sequence shown here is derived from an EMBL/GenBank/DDBJ whole genome shotgun (WGS) entry which is preliminary data.</text>
</comment>
<feature type="compositionally biased region" description="Low complexity" evidence="9">
    <location>
        <begin position="872"/>
        <end position="903"/>
    </location>
</feature>
<keyword evidence="12" id="KW-1185">Reference proteome</keyword>
<comment type="function">
    <text evidence="7">Functions as a component of the DNA-binding general transcription factor complex TFIID. Binding of TFIID to a promoter (with or without TATA element) is the initial step in pre-initiation complex (PIC) formation. TFIID plays a key role in the regulation of gene expression by RNA polymerase II through different activities such as transcription activator interaction, core promoter recognition and selectivity, TFIIA and TFIIB interaction, chromatin modification (histone acetylation by TAF1), facilitation of DNA opening and initiation of transcription.</text>
</comment>
<feature type="compositionally biased region" description="Polar residues" evidence="9">
    <location>
        <begin position="433"/>
        <end position="467"/>
    </location>
</feature>
<evidence type="ECO:0000256" key="8">
    <source>
        <dbReference type="ARBA" id="ARBA00031747"/>
    </source>
</evidence>
<dbReference type="Gene3D" id="1.10.20.10">
    <property type="entry name" value="Histone, subunit A"/>
    <property type="match status" value="1"/>
</dbReference>
<comment type="subcellular location">
    <subcellularLocation>
        <location evidence="1">Nucleus</location>
    </subcellularLocation>
</comment>
<evidence type="ECO:0000256" key="3">
    <source>
        <dbReference type="ARBA" id="ARBA00017306"/>
    </source>
</evidence>
<feature type="compositionally biased region" description="Low complexity" evidence="9">
    <location>
        <begin position="172"/>
        <end position="183"/>
    </location>
</feature>
<dbReference type="CDD" id="cd08045">
    <property type="entry name" value="HFD_TAF4"/>
    <property type="match status" value="1"/>
</dbReference>
<evidence type="ECO:0000256" key="5">
    <source>
        <dbReference type="ARBA" id="ARBA00023163"/>
    </source>
</evidence>
<evidence type="ECO:0000256" key="2">
    <source>
        <dbReference type="ARBA" id="ARBA00006178"/>
    </source>
</evidence>
<dbReference type="EMBL" id="JAAAIM010000513">
    <property type="protein sequence ID" value="KAG0287179.1"/>
    <property type="molecule type" value="Genomic_DNA"/>
</dbReference>
<dbReference type="InterPro" id="IPR009072">
    <property type="entry name" value="Histone-fold"/>
</dbReference>
<evidence type="ECO:0000259" key="10">
    <source>
        <dbReference type="Pfam" id="PF05236"/>
    </source>
</evidence>
<feature type="compositionally biased region" description="Polar residues" evidence="9">
    <location>
        <begin position="1"/>
        <end position="22"/>
    </location>
</feature>
<dbReference type="InterPro" id="IPR045144">
    <property type="entry name" value="TAF4"/>
</dbReference>
<protein>
    <recommendedName>
        <fullName evidence="3">Transcription initiation factor TFIID subunit 4</fullName>
    </recommendedName>
    <alternativeName>
        <fullName evidence="8">TBP-associated factor 4</fullName>
    </alternativeName>
</protein>
<name>A0ABQ7JZG2_9FUNG</name>
<evidence type="ECO:0000256" key="7">
    <source>
        <dbReference type="ARBA" id="ARBA00025346"/>
    </source>
</evidence>
<evidence type="ECO:0000256" key="4">
    <source>
        <dbReference type="ARBA" id="ARBA00023015"/>
    </source>
</evidence>
<gene>
    <name evidence="11" type="ORF">BGZ96_008879</name>
</gene>
<feature type="compositionally biased region" description="Polar residues" evidence="9">
    <location>
        <begin position="516"/>
        <end position="526"/>
    </location>
</feature>
<dbReference type="PANTHER" id="PTHR15138">
    <property type="entry name" value="TRANSCRIPTION INITIATION FACTOR TFIID SUBUNIT 4"/>
    <property type="match status" value="1"/>
</dbReference>
<keyword evidence="5" id="KW-0804">Transcription</keyword>
<feature type="compositionally biased region" description="Polar residues" evidence="9">
    <location>
        <begin position="156"/>
        <end position="166"/>
    </location>
</feature>
<organism evidence="11 12">
    <name type="scientific">Linnemannia gamsii</name>
    <dbReference type="NCBI Taxonomy" id="64522"/>
    <lineage>
        <taxon>Eukaryota</taxon>
        <taxon>Fungi</taxon>
        <taxon>Fungi incertae sedis</taxon>
        <taxon>Mucoromycota</taxon>
        <taxon>Mortierellomycotina</taxon>
        <taxon>Mortierellomycetes</taxon>
        <taxon>Mortierellales</taxon>
        <taxon>Mortierellaceae</taxon>
        <taxon>Linnemannia</taxon>
    </lineage>
</organism>
<comment type="similarity">
    <text evidence="2">Belongs to the TAF4 family.</text>
</comment>
<feature type="compositionally biased region" description="Basic and acidic residues" evidence="9">
    <location>
        <begin position="771"/>
        <end position="791"/>
    </location>
</feature>
<feature type="region of interest" description="Disordered" evidence="9">
    <location>
        <begin position="557"/>
        <end position="578"/>
    </location>
</feature>
<feature type="region of interest" description="Disordered" evidence="9">
    <location>
        <begin position="771"/>
        <end position="836"/>
    </location>
</feature>
<feature type="region of interest" description="Disordered" evidence="9">
    <location>
        <begin position="122"/>
        <end position="223"/>
    </location>
</feature>
<feature type="compositionally biased region" description="Pro residues" evidence="9">
    <location>
        <begin position="484"/>
        <end position="498"/>
    </location>
</feature>
<sequence length="1018" mass="104132">MASNNNTHNATPGQQNTSNTNGIGLGGDHGHSHPQQQMHHQNHHHDPHGPAGVPIMHVDELLSAEFPLNMGNGGHHTSGPLNSGAQANIMEGLDDLFGDDFSTTTTTTAATVTSTTVVTGGTANNNVGLPQVHLPQPSQPQHTVSHPQSLPPNMHFPTTSGPTHSPQPRVLQQHPHQQASPAALDSPSAIPAPLTPGHHNPGGRIITPQIPQPAPTAHASHAPQITPGMHAMQQNRPQAIATPGLPQQYQHQLALQQQQQVAMQQQHLQQQAQQQAHIAQHSLQPAMTPRPVFPSPQHHQASLSQAAALVPRPVQPNIVQVPPTASTSVVPNGHTPIPSVATPAIVTPAAAPTPTPAPSAPVVLAGSPLHHILGTTSPETGQQLRNLFTLLQTNVVTPNEFLARAEQLLEPAQFKILDVIRRRHVPQPQQQQSNPASVASTPAANSPIATPNASAASSPMHQHQPATSGIVRPTGVHHISTPAVPTPVQPATPQPTPVAPATTASQSAPVRKRTIDTTSVATPPNESKTKRPKMEPQQIVPGAGAVNGVVAGSLTPALPTASGPPTPGGIASPGAFKGVSLPGQQRAVTVTPSAATAGAAGGAGAATGVTTAATGTTARSGGGGGGPASTEKVNYDNITDVMGYVGGVDLREETDNIMRDSDGYSKSGGGDGQDRTRIQNFVDIGLLKTTIERIAASQKLQTIDPDVLAYLAMATQERLRGLAEQMVHASKHRGRSLATANPPMYDEEHAMYRVGVSQDVKKQLLAVERVEREEETKRKEHIAERERRLAAGEDLDENGDPRGGPGGAGAKKNKKQKEGGPGVSARNMTEEARKKVANQTAMGFAGGSGRTYSWMMGGGGAGGGGGLGGGAASPSPLAGPPIVASAGTGSTAGSPSATGTAASGAGGPMKPTLARGSTMPASTAQSGALTPGGGGGEGMGGAAGSGAAGSPSLVRGAGAGGSMILPPSTLGRPTNLRDSSRKVNVRDALFCLERDRGGGGGEGSGQRVLVKSYVKWLK</sequence>
<evidence type="ECO:0000313" key="12">
    <source>
        <dbReference type="Proteomes" id="UP001194696"/>
    </source>
</evidence>
<feature type="compositionally biased region" description="Polar residues" evidence="9">
    <location>
        <begin position="139"/>
        <end position="148"/>
    </location>
</feature>
<dbReference type="Proteomes" id="UP001194696">
    <property type="component" value="Unassembled WGS sequence"/>
</dbReference>
<feature type="domain" description="Transcription initiation factor TFIID component TAF4 C-terminal" evidence="10">
    <location>
        <begin position="644"/>
        <end position="998"/>
    </location>
</feature>
<evidence type="ECO:0000256" key="9">
    <source>
        <dbReference type="SAM" id="MobiDB-lite"/>
    </source>
</evidence>
<keyword evidence="6" id="KW-0539">Nucleus</keyword>
<dbReference type="InterPro" id="IPR007900">
    <property type="entry name" value="TAF4_C"/>
</dbReference>
<accession>A0ABQ7JZG2</accession>
<proteinExistence type="inferred from homology"/>
<feature type="region of interest" description="Disordered" evidence="9">
    <location>
        <begin position="425"/>
        <end position="535"/>
    </location>
</feature>